<dbReference type="Pfam" id="PF01381">
    <property type="entry name" value="HTH_3"/>
    <property type="match status" value="1"/>
</dbReference>
<evidence type="ECO:0000259" key="2">
    <source>
        <dbReference type="PROSITE" id="PS50943"/>
    </source>
</evidence>
<organism evidence="3 4">
    <name type="scientific">Melghiribacillus thermohalophilus</name>
    <dbReference type="NCBI Taxonomy" id="1324956"/>
    <lineage>
        <taxon>Bacteria</taxon>
        <taxon>Bacillati</taxon>
        <taxon>Bacillota</taxon>
        <taxon>Bacilli</taxon>
        <taxon>Bacillales</taxon>
        <taxon>Bacillaceae</taxon>
        <taxon>Melghiribacillus</taxon>
    </lineage>
</organism>
<dbReference type="GO" id="GO:0003677">
    <property type="term" value="F:DNA binding"/>
    <property type="evidence" value="ECO:0007669"/>
    <property type="project" value="InterPro"/>
</dbReference>
<dbReference type="InterPro" id="IPR001387">
    <property type="entry name" value="Cro/C1-type_HTH"/>
</dbReference>
<dbReference type="Gene3D" id="1.10.260.40">
    <property type="entry name" value="lambda repressor-like DNA-binding domains"/>
    <property type="match status" value="1"/>
</dbReference>
<gene>
    <name evidence="3" type="ORF">EDD68_10220</name>
</gene>
<keyword evidence="4" id="KW-1185">Reference proteome</keyword>
<dbReference type="PROSITE" id="PS50005">
    <property type="entry name" value="TPR"/>
    <property type="match status" value="1"/>
</dbReference>
<dbReference type="InterPro" id="IPR011990">
    <property type="entry name" value="TPR-like_helical_dom_sf"/>
</dbReference>
<accession>A0A4R3NAM7</accession>
<dbReference type="InterPro" id="IPR019734">
    <property type="entry name" value="TPR_rpt"/>
</dbReference>
<dbReference type="Pfam" id="PF13424">
    <property type="entry name" value="TPR_12"/>
    <property type="match status" value="1"/>
</dbReference>
<dbReference type="Gene3D" id="1.25.40.10">
    <property type="entry name" value="Tetratricopeptide repeat domain"/>
    <property type="match status" value="1"/>
</dbReference>
<feature type="repeat" description="TPR" evidence="1">
    <location>
        <begin position="262"/>
        <end position="295"/>
    </location>
</feature>
<dbReference type="SUPFAM" id="SSF48452">
    <property type="entry name" value="TPR-like"/>
    <property type="match status" value="2"/>
</dbReference>
<dbReference type="SMART" id="SM00530">
    <property type="entry name" value="HTH_XRE"/>
    <property type="match status" value="1"/>
</dbReference>
<sequence>MALGSWIKYFRSQKGLTQEELAEGICSVSYISKLENNRVMVHDEILTLLCERLDIDRGQLMTDQDFNNLKKQYEEWLHYILKKDPKASSQYFNKLHFIHPALHEETSAIDLICRFGHTLLLNQLSEAKHYVYEILNISESVPENIQYYAYTFLGIYYLNTGQLYLAKICFEEIMVSFEDIDGEVLLYHAVTLSKLHDFNKSNHLTSQALNAFQKQLNYERIIDCHMLFSINLNFLNEFDAAREHLEKILSIHQNKQSDQVLGQINHNLGLIFFRQKKYKKALYYLEKAMLYKKDLHSQLSTRYLLAKTYNKMGKYQRALDLASNSLNLSRYCNHRRYEYKFKVFCEWIRGNYEELAYTLENEIIPFFKTSGKRDEYARSLALLGEVLYSIHQYRKAAHYFYLSHQVHPDWINDRERGAQISDLSGA</sequence>
<comment type="caution">
    <text evidence="3">The sequence shown here is derived from an EMBL/GenBank/DDBJ whole genome shotgun (WGS) entry which is preliminary data.</text>
</comment>
<protein>
    <submittedName>
        <fullName evidence="3">Tetratricopeptide repeat protein</fullName>
    </submittedName>
</protein>
<dbReference type="AlphaFoldDB" id="A0A4R3NAM7"/>
<proteinExistence type="predicted"/>
<dbReference type="OrthoDB" id="252257at2"/>
<dbReference type="PROSITE" id="PS50943">
    <property type="entry name" value="HTH_CROC1"/>
    <property type="match status" value="1"/>
</dbReference>
<feature type="domain" description="HTH cro/C1-type" evidence="2">
    <location>
        <begin position="7"/>
        <end position="60"/>
    </location>
</feature>
<keyword evidence="1" id="KW-0802">TPR repeat</keyword>
<name>A0A4R3NAM7_9BACI</name>
<dbReference type="EMBL" id="SMAN01000002">
    <property type="protein sequence ID" value="TCT26319.1"/>
    <property type="molecule type" value="Genomic_DNA"/>
</dbReference>
<evidence type="ECO:0000256" key="1">
    <source>
        <dbReference type="PROSITE-ProRule" id="PRU00339"/>
    </source>
</evidence>
<dbReference type="SMART" id="SM00028">
    <property type="entry name" value="TPR"/>
    <property type="match status" value="5"/>
</dbReference>
<dbReference type="SUPFAM" id="SSF47413">
    <property type="entry name" value="lambda repressor-like DNA-binding domains"/>
    <property type="match status" value="1"/>
</dbReference>
<dbReference type="CDD" id="cd00093">
    <property type="entry name" value="HTH_XRE"/>
    <property type="match status" value="1"/>
</dbReference>
<dbReference type="RefSeq" id="WP_132370688.1">
    <property type="nucleotide sequence ID" value="NZ_SMAN01000002.1"/>
</dbReference>
<dbReference type="Proteomes" id="UP000294650">
    <property type="component" value="Unassembled WGS sequence"/>
</dbReference>
<reference evidence="3 4" key="1">
    <citation type="submission" date="2019-03" db="EMBL/GenBank/DDBJ databases">
        <title>Genomic Encyclopedia of Type Strains, Phase IV (KMG-IV): sequencing the most valuable type-strain genomes for metagenomic binning, comparative biology and taxonomic classification.</title>
        <authorList>
            <person name="Goeker M."/>
        </authorList>
    </citation>
    <scope>NUCLEOTIDE SEQUENCE [LARGE SCALE GENOMIC DNA]</scope>
    <source>
        <strain evidence="3 4">DSM 25894</strain>
    </source>
</reference>
<evidence type="ECO:0000313" key="3">
    <source>
        <dbReference type="EMBL" id="TCT26319.1"/>
    </source>
</evidence>
<evidence type="ECO:0000313" key="4">
    <source>
        <dbReference type="Proteomes" id="UP000294650"/>
    </source>
</evidence>
<dbReference type="InterPro" id="IPR010982">
    <property type="entry name" value="Lambda_DNA-bd_dom_sf"/>
</dbReference>